<dbReference type="PANTHER" id="PTHR43072:SF23">
    <property type="entry name" value="UPF0039 PROTEIN C11D3.02C"/>
    <property type="match status" value="1"/>
</dbReference>
<dbReference type="InParanoid" id="F7PVV2"/>
<dbReference type="Gene3D" id="3.40.630.30">
    <property type="match status" value="1"/>
</dbReference>
<keyword evidence="1" id="KW-0808">Transferase</keyword>
<gene>
    <name evidence="4" type="ORF">HLPCO_001068</name>
</gene>
<dbReference type="OrthoDB" id="2036043at2"/>
<dbReference type="AlphaFoldDB" id="F7PVV2"/>
<dbReference type="InterPro" id="IPR016181">
    <property type="entry name" value="Acyl_CoA_acyltransferase"/>
</dbReference>
<feature type="domain" description="N-acetyltransferase" evidence="3">
    <location>
        <begin position="116"/>
        <end position="259"/>
    </location>
</feature>
<evidence type="ECO:0000259" key="3">
    <source>
        <dbReference type="PROSITE" id="PS51186"/>
    </source>
</evidence>
<evidence type="ECO:0000313" key="5">
    <source>
        <dbReference type="Proteomes" id="UP000005707"/>
    </source>
</evidence>
<name>F7PVV2_9MOLU</name>
<dbReference type="InterPro" id="IPR000182">
    <property type="entry name" value="GNAT_dom"/>
</dbReference>
<comment type="caution">
    <text evidence="4">The sequence shown here is derived from an EMBL/GenBank/DDBJ whole genome shotgun (WGS) entry which is preliminary data.</text>
</comment>
<dbReference type="Pfam" id="PF00583">
    <property type="entry name" value="Acetyltransf_1"/>
    <property type="match status" value="1"/>
</dbReference>
<evidence type="ECO:0000256" key="2">
    <source>
        <dbReference type="ARBA" id="ARBA00023315"/>
    </source>
</evidence>
<dbReference type="GO" id="GO:0016747">
    <property type="term" value="F:acyltransferase activity, transferring groups other than amino-acyl groups"/>
    <property type="evidence" value="ECO:0007669"/>
    <property type="project" value="InterPro"/>
</dbReference>
<reference evidence="4 5" key="1">
    <citation type="journal article" date="2011" name="J. Bacteriol.">
        <title>Genome sequence of Haloplasma contractile, an unusual contractile bacterium from a deep-sea anoxic brine lake.</title>
        <authorList>
            <person name="Antunes A."/>
            <person name="Alam I."/>
            <person name="El Dorry H."/>
            <person name="Siam R."/>
            <person name="Robertson A."/>
            <person name="Bajic V.B."/>
            <person name="Stingl U."/>
        </authorList>
    </citation>
    <scope>NUCLEOTIDE SEQUENCE [LARGE SCALE GENOMIC DNA]</scope>
    <source>
        <strain evidence="4 5">SSD-17B</strain>
    </source>
</reference>
<dbReference type="CDD" id="cd04301">
    <property type="entry name" value="NAT_SF"/>
    <property type="match status" value="1"/>
</dbReference>
<dbReference type="EMBL" id="AFNU02000003">
    <property type="protein sequence ID" value="ERJ12728.1"/>
    <property type="molecule type" value="Genomic_DNA"/>
</dbReference>
<protein>
    <submittedName>
        <fullName evidence="4">Acetyltransferase GNAT family protein</fullName>
    </submittedName>
</protein>
<dbReference type="Proteomes" id="UP000005707">
    <property type="component" value="Unassembled WGS sequence"/>
</dbReference>
<sequence length="259" mass="29955">MLDHLIKKAKSYDFHSFQYDMPSNPILIKDYKNTILIGEENGNRVKCFWGTNKVEHLVEVSNQVNSEIECKELLLEFIPEEFVETLQKSGFQIISEWIDFWVKDISKVNLESPIVCDIRKIKKDEIEIVSKITQSCTGISREFYGEDVATIQKWWLDDDIEMFVALKKQQIVGVCVMAVYDSNKGKVAWVRELAVRPEHQHQRIGQSLLITGLKWGMNQGATLSFLATDKHNHHAINLYTRLGFENNGERGQINMTKSF</sequence>
<keyword evidence="2" id="KW-0012">Acyltransferase</keyword>
<dbReference type="RefSeq" id="WP_008825862.1">
    <property type="nucleotide sequence ID" value="NZ_AFNU02000003.1"/>
</dbReference>
<organism evidence="4 5">
    <name type="scientific">Haloplasma contractile SSD-17B</name>
    <dbReference type="NCBI Taxonomy" id="1033810"/>
    <lineage>
        <taxon>Bacteria</taxon>
        <taxon>Bacillati</taxon>
        <taxon>Mycoplasmatota</taxon>
        <taxon>Mollicutes</taxon>
        <taxon>Haloplasmatales</taxon>
        <taxon>Haloplasmataceae</taxon>
        <taxon>Haloplasma</taxon>
    </lineage>
</organism>
<accession>F7PVV2</accession>
<evidence type="ECO:0000313" key="4">
    <source>
        <dbReference type="EMBL" id="ERJ12728.1"/>
    </source>
</evidence>
<evidence type="ECO:0000256" key="1">
    <source>
        <dbReference type="ARBA" id="ARBA00022679"/>
    </source>
</evidence>
<keyword evidence="5" id="KW-1185">Reference proteome</keyword>
<dbReference type="PANTHER" id="PTHR43072">
    <property type="entry name" value="N-ACETYLTRANSFERASE"/>
    <property type="match status" value="1"/>
</dbReference>
<proteinExistence type="predicted"/>
<dbReference type="SUPFAM" id="SSF55729">
    <property type="entry name" value="Acyl-CoA N-acyltransferases (Nat)"/>
    <property type="match status" value="1"/>
</dbReference>
<dbReference type="PROSITE" id="PS51186">
    <property type="entry name" value="GNAT"/>
    <property type="match status" value="1"/>
</dbReference>
<reference evidence="4 5" key="2">
    <citation type="journal article" date="2013" name="PLoS ONE">
        <title>INDIGO - INtegrated Data Warehouse of MIcrobial GenOmes with Examples from the Red Sea Extremophiles.</title>
        <authorList>
            <person name="Alam I."/>
            <person name="Antunes A."/>
            <person name="Kamau A.A."/>
            <person name="Ba Alawi W."/>
            <person name="Kalkatawi M."/>
            <person name="Stingl U."/>
            <person name="Bajic V.B."/>
        </authorList>
    </citation>
    <scope>NUCLEOTIDE SEQUENCE [LARGE SCALE GENOMIC DNA]</scope>
    <source>
        <strain evidence="4 5">SSD-17B</strain>
    </source>
</reference>